<organism evidence="1 2">
    <name type="scientific">Armillaria borealis</name>
    <dbReference type="NCBI Taxonomy" id="47425"/>
    <lineage>
        <taxon>Eukaryota</taxon>
        <taxon>Fungi</taxon>
        <taxon>Dikarya</taxon>
        <taxon>Basidiomycota</taxon>
        <taxon>Agaricomycotina</taxon>
        <taxon>Agaricomycetes</taxon>
        <taxon>Agaricomycetidae</taxon>
        <taxon>Agaricales</taxon>
        <taxon>Marasmiineae</taxon>
        <taxon>Physalacriaceae</taxon>
        <taxon>Armillaria</taxon>
    </lineage>
</organism>
<evidence type="ECO:0000313" key="1">
    <source>
        <dbReference type="EMBL" id="KAK0452255.1"/>
    </source>
</evidence>
<comment type="caution">
    <text evidence="1">The sequence shown here is derived from an EMBL/GenBank/DDBJ whole genome shotgun (WGS) entry which is preliminary data.</text>
</comment>
<keyword evidence="2" id="KW-1185">Reference proteome</keyword>
<protein>
    <submittedName>
        <fullName evidence="1">Uncharacterized protein</fullName>
    </submittedName>
</protein>
<gene>
    <name evidence="1" type="ORF">EV421DRAFT_887358</name>
</gene>
<accession>A0AA39N043</accession>
<dbReference type="AlphaFoldDB" id="A0AA39N043"/>
<dbReference type="Gene3D" id="3.40.50.1460">
    <property type="match status" value="1"/>
</dbReference>
<proteinExistence type="predicted"/>
<sequence length="150" mass="17538">MSLRTSQARRGTHIVLAACNRHQSTWEEDGQGIFTRTLLKVMRRTPSRGLTYKSFSHHLVMPPFQTPYLEGKHLHRFLFESSVEFADNSRILCRHVWFFEVSETCLLIHYQPKSLLTWINEAKFTIPVYATKQPDQADLLSSVGRRDYLL</sequence>
<name>A0AA39N043_9AGAR</name>
<dbReference type="EMBL" id="JAUEPT010000004">
    <property type="protein sequence ID" value="KAK0452255.1"/>
    <property type="molecule type" value="Genomic_DNA"/>
</dbReference>
<dbReference type="Proteomes" id="UP001175226">
    <property type="component" value="Unassembled WGS sequence"/>
</dbReference>
<evidence type="ECO:0000313" key="2">
    <source>
        <dbReference type="Proteomes" id="UP001175226"/>
    </source>
</evidence>
<reference evidence="1" key="1">
    <citation type="submission" date="2023-06" db="EMBL/GenBank/DDBJ databases">
        <authorList>
            <consortium name="Lawrence Berkeley National Laboratory"/>
            <person name="Ahrendt S."/>
            <person name="Sahu N."/>
            <person name="Indic B."/>
            <person name="Wong-Bajracharya J."/>
            <person name="Merenyi Z."/>
            <person name="Ke H.-M."/>
            <person name="Monk M."/>
            <person name="Kocsube S."/>
            <person name="Drula E."/>
            <person name="Lipzen A."/>
            <person name="Balint B."/>
            <person name="Henrissat B."/>
            <person name="Andreopoulos B."/>
            <person name="Martin F.M."/>
            <person name="Harder C.B."/>
            <person name="Rigling D."/>
            <person name="Ford K.L."/>
            <person name="Foster G.D."/>
            <person name="Pangilinan J."/>
            <person name="Papanicolaou A."/>
            <person name="Barry K."/>
            <person name="LaButti K."/>
            <person name="Viragh M."/>
            <person name="Koriabine M."/>
            <person name="Yan M."/>
            <person name="Riley R."/>
            <person name="Champramary S."/>
            <person name="Plett K.L."/>
            <person name="Tsai I.J."/>
            <person name="Slot J."/>
            <person name="Sipos G."/>
            <person name="Plett J."/>
            <person name="Nagy L.G."/>
            <person name="Grigoriev I.V."/>
        </authorList>
    </citation>
    <scope>NUCLEOTIDE SEQUENCE</scope>
    <source>
        <strain evidence="1">FPL87.14</strain>
    </source>
</reference>